<dbReference type="SMART" id="SM00671">
    <property type="entry name" value="SEL1"/>
    <property type="match status" value="2"/>
</dbReference>
<dbReference type="InterPro" id="IPR050767">
    <property type="entry name" value="Sel1_AlgK"/>
</dbReference>
<dbReference type="InterPro" id="IPR011990">
    <property type="entry name" value="TPR-like_helical_dom_sf"/>
</dbReference>
<comment type="caution">
    <text evidence="1">The sequence shown here is derived from an EMBL/GenBank/DDBJ whole genome shotgun (WGS) entry which is preliminary data.</text>
</comment>
<dbReference type="SUPFAM" id="SSF81901">
    <property type="entry name" value="HCP-like"/>
    <property type="match status" value="1"/>
</dbReference>
<accession>T1A3J2</accession>
<reference evidence="1" key="2">
    <citation type="journal article" date="2014" name="ISME J.">
        <title>Microbial stratification in low pH oxic and suboxic macroscopic growths along an acid mine drainage.</title>
        <authorList>
            <person name="Mendez-Garcia C."/>
            <person name="Mesa V."/>
            <person name="Sprenger R.R."/>
            <person name="Richter M."/>
            <person name="Diez M.S."/>
            <person name="Solano J."/>
            <person name="Bargiela R."/>
            <person name="Golyshina O.V."/>
            <person name="Manteca A."/>
            <person name="Ramos J.L."/>
            <person name="Gallego J.R."/>
            <person name="Llorente I."/>
            <person name="Martins Dos Santos V.A."/>
            <person name="Jensen O.N."/>
            <person name="Pelaez A.I."/>
            <person name="Sanchez J."/>
            <person name="Ferrer M."/>
        </authorList>
    </citation>
    <scope>NUCLEOTIDE SEQUENCE</scope>
</reference>
<dbReference type="Gene3D" id="1.25.40.10">
    <property type="entry name" value="Tetratricopeptide repeat domain"/>
    <property type="match status" value="1"/>
</dbReference>
<proteinExistence type="predicted"/>
<sequence length="66" mass="7490">AQYNLGNMYDHGHGVPQDYAEARKWWRLAAQQGYDVAQNNLGAMYANGQGVTQDDAKAVKWYWRAA</sequence>
<feature type="non-terminal residue" evidence="1">
    <location>
        <position position="1"/>
    </location>
</feature>
<dbReference type="InterPro" id="IPR006597">
    <property type="entry name" value="Sel1-like"/>
</dbReference>
<dbReference type="EMBL" id="AUZY01006191">
    <property type="protein sequence ID" value="EQD55121.1"/>
    <property type="molecule type" value="Genomic_DNA"/>
</dbReference>
<dbReference type="Pfam" id="PF08238">
    <property type="entry name" value="Sel1"/>
    <property type="match status" value="2"/>
</dbReference>
<gene>
    <name evidence="1" type="ORF">B1B_09375</name>
</gene>
<name>T1A3J2_9ZZZZ</name>
<dbReference type="PANTHER" id="PTHR11102">
    <property type="entry name" value="SEL-1-LIKE PROTEIN"/>
    <property type="match status" value="1"/>
</dbReference>
<protein>
    <submittedName>
        <fullName evidence="1">Sel1 domain protein repeat-containing protein</fullName>
    </submittedName>
</protein>
<dbReference type="AlphaFoldDB" id="T1A3J2"/>
<reference evidence="1" key="1">
    <citation type="submission" date="2013-08" db="EMBL/GenBank/DDBJ databases">
        <authorList>
            <person name="Mendez C."/>
            <person name="Richter M."/>
            <person name="Ferrer M."/>
            <person name="Sanchez J."/>
        </authorList>
    </citation>
    <scope>NUCLEOTIDE SEQUENCE</scope>
</reference>
<dbReference type="PANTHER" id="PTHR11102:SF160">
    <property type="entry name" value="ERAD-ASSOCIATED E3 UBIQUITIN-PROTEIN LIGASE COMPONENT HRD3"/>
    <property type="match status" value="1"/>
</dbReference>
<evidence type="ECO:0000313" key="1">
    <source>
        <dbReference type="EMBL" id="EQD55121.1"/>
    </source>
</evidence>
<feature type="non-terminal residue" evidence="1">
    <location>
        <position position="66"/>
    </location>
</feature>
<organism evidence="1">
    <name type="scientific">mine drainage metagenome</name>
    <dbReference type="NCBI Taxonomy" id="410659"/>
    <lineage>
        <taxon>unclassified sequences</taxon>
        <taxon>metagenomes</taxon>
        <taxon>ecological metagenomes</taxon>
    </lineage>
</organism>